<dbReference type="RefSeq" id="WP_060517608.1">
    <property type="nucleotide sequence ID" value="NZ_CAXURO020000001.1"/>
</dbReference>
<feature type="region of interest" description="Disordered" evidence="1">
    <location>
        <begin position="1"/>
        <end position="28"/>
    </location>
</feature>
<sequence>MSRFPHLAARAAERRRIESSERAERIPPRDSAVRDAFLGIGIRLAVVLGLAYGIQAALPWIAG</sequence>
<gene>
    <name evidence="3" type="ORF">NE863_15035</name>
</gene>
<evidence type="ECO:0000256" key="2">
    <source>
        <dbReference type="SAM" id="Phobius"/>
    </source>
</evidence>
<dbReference type="OrthoDB" id="8421191at2"/>
<feature type="compositionally biased region" description="Basic and acidic residues" evidence="1">
    <location>
        <begin position="11"/>
        <end position="28"/>
    </location>
</feature>
<accession>A0A9Q9D8P6</accession>
<protein>
    <submittedName>
        <fullName evidence="3">Uncharacterized protein</fullName>
    </submittedName>
</protein>
<feature type="transmembrane region" description="Helical" evidence="2">
    <location>
        <begin position="36"/>
        <end position="62"/>
    </location>
</feature>
<proteinExistence type="predicted"/>
<evidence type="ECO:0000313" key="4">
    <source>
        <dbReference type="Proteomes" id="UP001055460"/>
    </source>
</evidence>
<keyword evidence="2" id="KW-1133">Transmembrane helix</keyword>
<reference evidence="3" key="1">
    <citation type="submission" date="2022-06" db="EMBL/GenBank/DDBJ databases">
        <title>Physiological and biochemical characterization and genomic elucidation of a strain of the genus Ensifer adhaerens M8 that combines arsenic oxidation and chromium reduction.</title>
        <authorList>
            <person name="Li X."/>
            <person name="Yu c."/>
        </authorList>
    </citation>
    <scope>NUCLEOTIDE SEQUENCE</scope>
    <source>
        <strain evidence="3">M8</strain>
    </source>
</reference>
<dbReference type="EMBL" id="CP098807">
    <property type="protein sequence ID" value="USJ22600.1"/>
    <property type="molecule type" value="Genomic_DNA"/>
</dbReference>
<keyword evidence="2" id="KW-0472">Membrane</keyword>
<evidence type="ECO:0000256" key="1">
    <source>
        <dbReference type="SAM" id="MobiDB-lite"/>
    </source>
</evidence>
<dbReference type="AlphaFoldDB" id="A0A9Q9D8P6"/>
<keyword evidence="2" id="KW-0812">Transmembrane</keyword>
<evidence type="ECO:0000313" key="3">
    <source>
        <dbReference type="EMBL" id="USJ22600.1"/>
    </source>
</evidence>
<organism evidence="3 4">
    <name type="scientific">Ensifer adhaerens</name>
    <name type="common">Sinorhizobium morelense</name>
    <dbReference type="NCBI Taxonomy" id="106592"/>
    <lineage>
        <taxon>Bacteria</taxon>
        <taxon>Pseudomonadati</taxon>
        <taxon>Pseudomonadota</taxon>
        <taxon>Alphaproteobacteria</taxon>
        <taxon>Hyphomicrobiales</taxon>
        <taxon>Rhizobiaceae</taxon>
        <taxon>Sinorhizobium/Ensifer group</taxon>
        <taxon>Ensifer</taxon>
    </lineage>
</organism>
<name>A0A9Q9D8P6_ENSAD</name>
<dbReference type="Proteomes" id="UP001055460">
    <property type="component" value="Chromosome"/>
</dbReference>